<evidence type="ECO:0000313" key="6">
    <source>
        <dbReference type="Proteomes" id="UP000430345"/>
    </source>
</evidence>
<dbReference type="SMART" id="SM00116">
    <property type="entry name" value="CBS"/>
    <property type="match status" value="2"/>
</dbReference>
<comment type="caution">
    <text evidence="5">The sequence shown here is derived from an EMBL/GenBank/DDBJ whole genome shotgun (WGS) entry which is preliminary data.</text>
</comment>
<dbReference type="PANTHER" id="PTHR43080">
    <property type="entry name" value="CBS DOMAIN-CONTAINING PROTEIN CBSX3, MITOCHONDRIAL"/>
    <property type="match status" value="1"/>
</dbReference>
<dbReference type="CDD" id="cd02205">
    <property type="entry name" value="CBS_pair_SF"/>
    <property type="match status" value="1"/>
</dbReference>
<dbReference type="RefSeq" id="WP_152889189.1">
    <property type="nucleotide sequence ID" value="NZ_WHJC01000080.1"/>
</dbReference>
<evidence type="ECO:0000256" key="2">
    <source>
        <dbReference type="PROSITE-ProRule" id="PRU00703"/>
    </source>
</evidence>
<dbReference type="PIRSF" id="PIRSF035040">
    <property type="entry name" value="UCP035040_CBS_Lmo0553"/>
    <property type="match status" value="1"/>
</dbReference>
<evidence type="ECO:0000256" key="1">
    <source>
        <dbReference type="ARBA" id="ARBA00023122"/>
    </source>
</evidence>
<feature type="domain" description="CBS" evidence="3">
    <location>
        <begin position="78"/>
        <end position="134"/>
    </location>
</feature>
<dbReference type="Pfam" id="PF00571">
    <property type="entry name" value="CBS"/>
    <property type="match status" value="2"/>
</dbReference>
<dbReference type="PROSITE" id="PS51671">
    <property type="entry name" value="ACT"/>
    <property type="match status" value="1"/>
</dbReference>
<dbReference type="EMBL" id="WHJC01000080">
    <property type="protein sequence ID" value="MPQ43558.1"/>
    <property type="molecule type" value="Genomic_DNA"/>
</dbReference>
<name>A0A6I1MM78_9CLOT</name>
<protein>
    <submittedName>
        <fullName evidence="5">CBS domain-containing protein</fullName>
    </submittedName>
</protein>
<keyword evidence="1 2" id="KW-0129">CBS domain</keyword>
<dbReference type="OrthoDB" id="1706107at2"/>
<feature type="domain" description="ACT" evidence="4">
    <location>
        <begin position="139"/>
        <end position="206"/>
    </location>
</feature>
<organism evidence="5 6">
    <name type="scientific">Clostridium tarantellae</name>
    <dbReference type="NCBI Taxonomy" id="39493"/>
    <lineage>
        <taxon>Bacteria</taxon>
        <taxon>Bacillati</taxon>
        <taxon>Bacillota</taxon>
        <taxon>Clostridia</taxon>
        <taxon>Eubacteriales</taxon>
        <taxon>Clostridiaceae</taxon>
        <taxon>Clostridium</taxon>
    </lineage>
</organism>
<accession>A0A6I1MM78</accession>
<dbReference type="SUPFAM" id="SSF55021">
    <property type="entry name" value="ACT-like"/>
    <property type="match status" value="1"/>
</dbReference>
<gene>
    <name evidence="5" type="ORF">GBZ86_07285</name>
</gene>
<dbReference type="AlphaFoldDB" id="A0A6I1MM78"/>
<feature type="domain" description="CBS" evidence="3">
    <location>
        <begin position="7"/>
        <end position="66"/>
    </location>
</feature>
<reference evidence="5 6" key="1">
    <citation type="submission" date="2019-10" db="EMBL/GenBank/DDBJ databases">
        <title>The Genome Sequence of Clostridium tarantellae Isolated from Fish Brain.</title>
        <authorList>
            <person name="Bano L."/>
            <person name="Kiel M."/>
            <person name="Sales G."/>
            <person name="Doxey A.C."/>
            <person name="Mansfield M.J."/>
            <person name="Schiavone M."/>
            <person name="Rossetto O."/>
            <person name="Pirazzini M."/>
            <person name="Dobrindt U."/>
            <person name="Montecucco C."/>
        </authorList>
    </citation>
    <scope>NUCLEOTIDE SEQUENCE [LARGE SCALE GENOMIC DNA]</scope>
    <source>
        <strain evidence="5 6">DSM 3997</strain>
    </source>
</reference>
<evidence type="ECO:0000259" key="4">
    <source>
        <dbReference type="PROSITE" id="PS51671"/>
    </source>
</evidence>
<dbReference type="Proteomes" id="UP000430345">
    <property type="component" value="Unassembled WGS sequence"/>
</dbReference>
<keyword evidence="6" id="KW-1185">Reference proteome</keyword>
<evidence type="ECO:0000313" key="5">
    <source>
        <dbReference type="EMBL" id="MPQ43558.1"/>
    </source>
</evidence>
<dbReference type="InterPro" id="IPR000644">
    <property type="entry name" value="CBS_dom"/>
</dbReference>
<dbReference type="InterPro" id="IPR051257">
    <property type="entry name" value="Diverse_CBS-Domain"/>
</dbReference>
<dbReference type="InterPro" id="IPR017036">
    <property type="entry name" value="Lmo0553-like"/>
</dbReference>
<dbReference type="SUPFAM" id="SSF54631">
    <property type="entry name" value="CBS-domain pair"/>
    <property type="match status" value="1"/>
</dbReference>
<dbReference type="InterPro" id="IPR046342">
    <property type="entry name" value="CBS_dom_sf"/>
</dbReference>
<sequence length="206" mass="23144">MIVKTVMVTKENLKIVESNTTLEEAMKIMVDNKFLSIPVVDGDKFKGSISKHDIYKYSFENGCNKEETLTTVKVGQLIYSDVPVINKDEELEKAVALLEKMRIAFVAVIDDFDNFVGILTHKAVFSEFTNAFGLNKGQRIAVRAYDVPGQISKLSKIITENNGDILSFVVLDTKSITQVKEIIIRIKIGNINLIKRKLKEAGFKII</sequence>
<proteinExistence type="predicted"/>
<dbReference type="InterPro" id="IPR045865">
    <property type="entry name" value="ACT-like_dom_sf"/>
</dbReference>
<dbReference type="PROSITE" id="PS51371">
    <property type="entry name" value="CBS"/>
    <property type="match status" value="2"/>
</dbReference>
<dbReference type="Gene3D" id="3.10.580.10">
    <property type="entry name" value="CBS-domain"/>
    <property type="match status" value="1"/>
</dbReference>
<dbReference type="InterPro" id="IPR002912">
    <property type="entry name" value="ACT_dom"/>
</dbReference>
<evidence type="ECO:0000259" key="3">
    <source>
        <dbReference type="PROSITE" id="PS51371"/>
    </source>
</evidence>
<dbReference type="PANTHER" id="PTHR43080:SF11">
    <property type="entry name" value="CBS DOMAIN CONTAINING PROTEIN"/>
    <property type="match status" value="1"/>
</dbReference>